<proteinExistence type="predicted"/>
<evidence type="ECO:0000256" key="1">
    <source>
        <dbReference type="SAM" id="SignalP"/>
    </source>
</evidence>
<feature type="chain" id="PRO_5002107819" evidence="1">
    <location>
        <begin position="19"/>
        <end position="218"/>
    </location>
</feature>
<dbReference type="KEGG" id="fpz:LA55_1390"/>
<evidence type="ECO:0000313" key="3">
    <source>
        <dbReference type="Proteomes" id="UP000031830"/>
    </source>
</evidence>
<protein>
    <submittedName>
        <fullName evidence="2">Uncharacterized protein</fullName>
    </submittedName>
</protein>
<dbReference type="RefSeq" id="WP_044526495.1">
    <property type="nucleotide sequence ID" value="NZ_CP009440.1"/>
</dbReference>
<keyword evidence="1" id="KW-0732">Signal</keyword>
<dbReference type="Proteomes" id="UP000031830">
    <property type="component" value="Chromosome"/>
</dbReference>
<accession>A0A0B6D4A6</accession>
<reference evidence="2 3" key="1">
    <citation type="journal article" date="2015" name="Genome Announc.">
        <title>Genome sequencing of 18 francisella strains to aid in assay development and testing.</title>
        <authorList>
            <person name="Johnson S.L."/>
            <person name="Daligault H.E."/>
            <person name="Davenport K.W."/>
            <person name="Coyne S.R."/>
            <person name="Frey K.G."/>
            <person name="Koroleva G.I."/>
            <person name="Broomall S.M."/>
            <person name="Bishop-Lilly K.A."/>
            <person name="Bruce D.C."/>
            <person name="Chertkov O."/>
            <person name="Freitas T."/>
            <person name="Jaissle J."/>
            <person name="Ladner J.T."/>
            <person name="Rosenzweig C.N."/>
            <person name="Gibbons H.S."/>
            <person name="Palacios G.F."/>
            <person name="Redden C.L."/>
            <person name="Xu Y."/>
            <person name="Minogue T.D."/>
            <person name="Chain P.S."/>
        </authorList>
    </citation>
    <scope>NUCLEOTIDE SEQUENCE [LARGE SCALE GENOMIC DNA]</scope>
    <source>
        <strain evidence="2 3">GA01-2794</strain>
    </source>
</reference>
<feature type="signal peptide" evidence="1">
    <location>
        <begin position="1"/>
        <end position="18"/>
    </location>
</feature>
<gene>
    <name evidence="2" type="ORF">LA55_1390</name>
</gene>
<sequence>MKKTMILTLGMAPLLMFAIDSDQQVPLKGSDYITTDVGATYVYVGQSLDNPTKLLSNYKLTVKSCNDEKTKCIYTITVDIDGIKPYESVYEIKDGAVYFGSSKTRDEDGSLRSVDLKLQELFPKHIILNKVDKIDNTDEMSHTTGTSIITDVIPEININGNTYKNCIRMDNNVTQCFNKDHGNTCNHIIDYEIYCKGIGLVTENVNGDTLLLEKITKK</sequence>
<dbReference type="AlphaFoldDB" id="A0A0B6D4A6"/>
<dbReference type="STRING" id="28110.KU46_1856"/>
<name>A0A0B6D4A6_9GAMM</name>
<organism evidence="2 3">
    <name type="scientific">Francisella philomiragia</name>
    <dbReference type="NCBI Taxonomy" id="28110"/>
    <lineage>
        <taxon>Bacteria</taxon>
        <taxon>Pseudomonadati</taxon>
        <taxon>Pseudomonadota</taxon>
        <taxon>Gammaproteobacteria</taxon>
        <taxon>Thiotrichales</taxon>
        <taxon>Francisellaceae</taxon>
        <taxon>Francisella</taxon>
    </lineage>
</organism>
<dbReference type="EMBL" id="CP009440">
    <property type="protein sequence ID" value="AJI52473.1"/>
    <property type="molecule type" value="Genomic_DNA"/>
</dbReference>
<evidence type="ECO:0000313" key="2">
    <source>
        <dbReference type="EMBL" id="AJI52473.1"/>
    </source>
</evidence>
<dbReference type="OrthoDB" id="5605718at2"/>